<dbReference type="AlphaFoldDB" id="A0A1I6RDW2"/>
<evidence type="ECO:0000256" key="1">
    <source>
        <dbReference type="SAM" id="MobiDB-lite"/>
    </source>
</evidence>
<feature type="region of interest" description="Disordered" evidence="1">
    <location>
        <begin position="104"/>
        <end position="129"/>
    </location>
</feature>
<organism evidence="2 3">
    <name type="scientific">Alloyangia pacifica</name>
    <dbReference type="NCBI Taxonomy" id="311180"/>
    <lineage>
        <taxon>Bacteria</taxon>
        <taxon>Pseudomonadati</taxon>
        <taxon>Pseudomonadota</taxon>
        <taxon>Alphaproteobacteria</taxon>
        <taxon>Rhodobacterales</taxon>
        <taxon>Roseobacteraceae</taxon>
        <taxon>Alloyangia</taxon>
    </lineage>
</organism>
<name>A0A1I6RDW2_9RHOB</name>
<reference evidence="3" key="1">
    <citation type="submission" date="2016-10" db="EMBL/GenBank/DDBJ databases">
        <authorList>
            <person name="Varghese N."/>
            <person name="Submissions S."/>
        </authorList>
    </citation>
    <scope>NUCLEOTIDE SEQUENCE [LARGE SCALE GENOMIC DNA]</scope>
    <source>
        <strain evidence="3">DSM 26894</strain>
    </source>
</reference>
<keyword evidence="3" id="KW-1185">Reference proteome</keyword>
<evidence type="ECO:0000313" key="3">
    <source>
        <dbReference type="Proteomes" id="UP000199392"/>
    </source>
</evidence>
<evidence type="ECO:0000313" key="2">
    <source>
        <dbReference type="EMBL" id="SFS62864.1"/>
    </source>
</evidence>
<gene>
    <name evidence="2" type="ORF">SAMN04488050_10319</name>
</gene>
<protein>
    <submittedName>
        <fullName evidence="2">Uncharacterized protein</fullName>
    </submittedName>
</protein>
<dbReference type="EMBL" id="FOZW01000003">
    <property type="protein sequence ID" value="SFS62864.1"/>
    <property type="molecule type" value="Genomic_DNA"/>
</dbReference>
<dbReference type="Proteomes" id="UP000199392">
    <property type="component" value="Unassembled WGS sequence"/>
</dbReference>
<proteinExistence type="predicted"/>
<feature type="compositionally biased region" description="Low complexity" evidence="1">
    <location>
        <begin position="113"/>
        <end position="129"/>
    </location>
</feature>
<accession>A0A1I6RDW2</accession>
<sequence>MARESPDWRPGSPVHAARGLQLCIVPPKASARCARDPDRLDACLLEAQRRWWDHERNGTAFRRQALRQESSPRDKVSTAAAVLVGRPVIVVGWERWAQANVDPRVIRGPANGSPCPRSPLSSPRPASRPLTCTGNSGLWGGKVKCRPEALLCGGGICARRRARRNATTQRLLGPQAQPTPFFSLKIRPPEAVLPVPPAQRSEGWFTPSDQAIGSCSAGFTPSMPPMFTPNSFGFERRRWYM</sequence>